<feature type="DNA-binding region" description="OmpR/PhoB-type" evidence="7">
    <location>
        <begin position="133"/>
        <end position="231"/>
    </location>
</feature>
<accession>A0A161XA74</accession>
<dbReference type="Gene3D" id="1.10.10.10">
    <property type="entry name" value="Winged helix-like DNA-binding domain superfamily/Winged helix DNA-binding domain"/>
    <property type="match status" value="1"/>
</dbReference>
<organism evidence="10 11">
    <name type="scientific">Nocardia terpenica</name>
    <dbReference type="NCBI Taxonomy" id="455432"/>
    <lineage>
        <taxon>Bacteria</taxon>
        <taxon>Bacillati</taxon>
        <taxon>Actinomycetota</taxon>
        <taxon>Actinomycetes</taxon>
        <taxon>Mycobacteriales</taxon>
        <taxon>Nocardiaceae</taxon>
        <taxon>Nocardia</taxon>
    </lineage>
</organism>
<dbReference type="GO" id="GO:0000156">
    <property type="term" value="F:phosphorelay response regulator activity"/>
    <property type="evidence" value="ECO:0007669"/>
    <property type="project" value="TreeGrafter"/>
</dbReference>
<gene>
    <name evidence="10" type="ORF">AWN90_05285</name>
</gene>
<evidence type="ECO:0000256" key="6">
    <source>
        <dbReference type="PROSITE-ProRule" id="PRU00169"/>
    </source>
</evidence>
<dbReference type="InterPro" id="IPR001789">
    <property type="entry name" value="Sig_transdc_resp-reg_receiver"/>
</dbReference>
<dbReference type="SUPFAM" id="SSF52172">
    <property type="entry name" value="CheY-like"/>
    <property type="match status" value="1"/>
</dbReference>
<keyword evidence="11" id="KW-1185">Reference proteome</keyword>
<dbReference type="InterPro" id="IPR001867">
    <property type="entry name" value="OmpR/PhoB-type_DNA-bd"/>
</dbReference>
<evidence type="ECO:0000313" key="10">
    <source>
        <dbReference type="EMBL" id="KZM70008.1"/>
    </source>
</evidence>
<dbReference type="GO" id="GO:0032993">
    <property type="term" value="C:protein-DNA complex"/>
    <property type="evidence" value="ECO:0007669"/>
    <property type="project" value="TreeGrafter"/>
</dbReference>
<feature type="domain" description="OmpR/PhoB-type" evidence="9">
    <location>
        <begin position="133"/>
        <end position="231"/>
    </location>
</feature>
<feature type="modified residue" description="4-aspartylphosphate" evidence="6">
    <location>
        <position position="60"/>
    </location>
</feature>
<dbReference type="Proteomes" id="UP000076512">
    <property type="component" value="Unassembled WGS sequence"/>
</dbReference>
<comment type="caution">
    <text evidence="10">The sequence shown here is derived from an EMBL/GenBank/DDBJ whole genome shotgun (WGS) entry which is preliminary data.</text>
</comment>
<dbReference type="Gene3D" id="6.10.250.690">
    <property type="match status" value="1"/>
</dbReference>
<dbReference type="FunFam" id="3.40.50.2300:FF:000001">
    <property type="entry name" value="DNA-binding response regulator PhoB"/>
    <property type="match status" value="1"/>
</dbReference>
<protein>
    <submittedName>
        <fullName evidence="10">DNA-binding response regulator</fullName>
    </submittedName>
</protein>
<name>A0A161XA74_9NOCA</name>
<evidence type="ECO:0000256" key="2">
    <source>
        <dbReference type="ARBA" id="ARBA00023012"/>
    </source>
</evidence>
<dbReference type="SMART" id="SM00448">
    <property type="entry name" value="REC"/>
    <property type="match status" value="1"/>
</dbReference>
<dbReference type="GO" id="GO:0000976">
    <property type="term" value="F:transcription cis-regulatory region binding"/>
    <property type="evidence" value="ECO:0007669"/>
    <property type="project" value="TreeGrafter"/>
</dbReference>
<keyword evidence="4 7" id="KW-0238">DNA-binding</keyword>
<dbReference type="PROSITE" id="PS50110">
    <property type="entry name" value="RESPONSE_REGULATORY"/>
    <property type="match status" value="1"/>
</dbReference>
<dbReference type="AlphaFoldDB" id="A0A161XA74"/>
<dbReference type="GO" id="GO:0006355">
    <property type="term" value="P:regulation of DNA-templated transcription"/>
    <property type="evidence" value="ECO:0007669"/>
    <property type="project" value="InterPro"/>
</dbReference>
<dbReference type="Gene3D" id="3.40.50.2300">
    <property type="match status" value="1"/>
</dbReference>
<keyword evidence="1 6" id="KW-0597">Phosphoprotein</keyword>
<feature type="domain" description="Response regulatory" evidence="8">
    <location>
        <begin position="11"/>
        <end position="125"/>
    </location>
</feature>
<keyword evidence="5" id="KW-0804">Transcription</keyword>
<dbReference type="PANTHER" id="PTHR48111:SF28">
    <property type="entry name" value="TRANSCRIPTIONAL REGULATORY PROTEIN TCRX-RELATED"/>
    <property type="match status" value="1"/>
</dbReference>
<evidence type="ECO:0000256" key="5">
    <source>
        <dbReference type="ARBA" id="ARBA00023163"/>
    </source>
</evidence>
<dbReference type="RefSeq" id="WP_067578195.1">
    <property type="nucleotide sequence ID" value="NZ_JABMCZ010000003.1"/>
</dbReference>
<dbReference type="PANTHER" id="PTHR48111">
    <property type="entry name" value="REGULATOR OF RPOS"/>
    <property type="match status" value="1"/>
</dbReference>
<evidence type="ECO:0000259" key="8">
    <source>
        <dbReference type="PROSITE" id="PS50110"/>
    </source>
</evidence>
<dbReference type="PROSITE" id="PS51755">
    <property type="entry name" value="OMPR_PHOB"/>
    <property type="match status" value="1"/>
</dbReference>
<dbReference type="GO" id="GO:0005829">
    <property type="term" value="C:cytosol"/>
    <property type="evidence" value="ECO:0007669"/>
    <property type="project" value="TreeGrafter"/>
</dbReference>
<dbReference type="STRING" id="455432.AWN90_05285"/>
<keyword evidence="2" id="KW-0902">Two-component regulatory system</keyword>
<keyword evidence="3" id="KW-0805">Transcription regulation</keyword>
<dbReference type="SMART" id="SM00862">
    <property type="entry name" value="Trans_reg_C"/>
    <property type="match status" value="1"/>
</dbReference>
<dbReference type="FunFam" id="1.10.10.10:FF:000005">
    <property type="entry name" value="Two-component system response regulator"/>
    <property type="match status" value="1"/>
</dbReference>
<sequence>MKTKAGDAAMRILVVEDEPTMAELLRRSLIEEGYAVDITTDGADGYDAAAGRIYDAAVLDVMLPGMSGFELCERLRRAGIWVPVLMLTARGAITDRIHGLDGGADDYLTKPFHLDELFARLRAVIRRGPTPRPTVFMIGDLRIDTAARRCRRGDTEIELTGKEFALLEMFARQPGNVLSREVLTEHCWDFAYESRSNIIDVHIRALRDKIDRPFGVTSLETVRGSGYRLRTDGGRTS</sequence>
<dbReference type="InterPro" id="IPR036388">
    <property type="entry name" value="WH-like_DNA-bd_sf"/>
</dbReference>
<evidence type="ECO:0000259" key="9">
    <source>
        <dbReference type="PROSITE" id="PS51755"/>
    </source>
</evidence>
<reference evidence="10 11" key="1">
    <citation type="submission" date="2016-04" db="EMBL/GenBank/DDBJ databases">
        <authorList>
            <person name="Evans L.H."/>
            <person name="Alamgir A."/>
            <person name="Owens N."/>
            <person name="Weber N.D."/>
            <person name="Virtaneva K."/>
            <person name="Barbian K."/>
            <person name="Babar A."/>
            <person name="Rosenke K."/>
        </authorList>
    </citation>
    <scope>NUCLEOTIDE SEQUENCE [LARGE SCALE GENOMIC DNA]</scope>
    <source>
        <strain evidence="10 11">IFM 0406</strain>
    </source>
</reference>
<dbReference type="InterPro" id="IPR039420">
    <property type="entry name" value="WalR-like"/>
</dbReference>
<dbReference type="Pfam" id="PF00072">
    <property type="entry name" value="Response_reg"/>
    <property type="match status" value="1"/>
</dbReference>
<evidence type="ECO:0000256" key="3">
    <source>
        <dbReference type="ARBA" id="ARBA00023015"/>
    </source>
</evidence>
<evidence type="ECO:0000256" key="4">
    <source>
        <dbReference type="ARBA" id="ARBA00023125"/>
    </source>
</evidence>
<evidence type="ECO:0000313" key="11">
    <source>
        <dbReference type="Proteomes" id="UP000076512"/>
    </source>
</evidence>
<dbReference type="CDD" id="cd00383">
    <property type="entry name" value="trans_reg_C"/>
    <property type="match status" value="1"/>
</dbReference>
<proteinExistence type="predicted"/>
<dbReference type="EMBL" id="LWGR01000016">
    <property type="protein sequence ID" value="KZM70008.1"/>
    <property type="molecule type" value="Genomic_DNA"/>
</dbReference>
<dbReference type="Pfam" id="PF00486">
    <property type="entry name" value="Trans_reg_C"/>
    <property type="match status" value="1"/>
</dbReference>
<dbReference type="InterPro" id="IPR011006">
    <property type="entry name" value="CheY-like_superfamily"/>
</dbReference>
<evidence type="ECO:0000256" key="1">
    <source>
        <dbReference type="ARBA" id="ARBA00022553"/>
    </source>
</evidence>
<evidence type="ECO:0000256" key="7">
    <source>
        <dbReference type="PROSITE-ProRule" id="PRU01091"/>
    </source>
</evidence>
<dbReference type="CDD" id="cd17624">
    <property type="entry name" value="REC_OmpR_PmrA-like"/>
    <property type="match status" value="1"/>
</dbReference>